<comment type="caution">
    <text evidence="2">The sequence shown here is derived from an EMBL/GenBank/DDBJ whole genome shotgun (WGS) entry which is preliminary data.</text>
</comment>
<sequence length="171" mass="18050">MASAAERALGTLLSKHRTDHRRRGRIALRDLALGAAGAAAAGGMMSAGLPGPAAVPVLAAALLALWRGAARGHHHRRRGTEVFLVRERGLAHRRAGAVRTIPWQDIDAVTVRRGTALRRLLASDVTCTIRSARGEVLRVTSFTHEAPDLARAVADRAGQQRPVTSANAAGT</sequence>
<evidence type="ECO:0000313" key="3">
    <source>
        <dbReference type="Proteomes" id="UP001183615"/>
    </source>
</evidence>
<dbReference type="Proteomes" id="UP001183615">
    <property type="component" value="Unassembled WGS sequence"/>
</dbReference>
<evidence type="ECO:0000313" key="2">
    <source>
        <dbReference type="EMBL" id="MDT0446234.1"/>
    </source>
</evidence>
<keyword evidence="3" id="KW-1185">Reference proteome</keyword>
<keyword evidence="1" id="KW-0812">Transmembrane</keyword>
<evidence type="ECO:0000256" key="1">
    <source>
        <dbReference type="SAM" id="Phobius"/>
    </source>
</evidence>
<feature type="transmembrane region" description="Helical" evidence="1">
    <location>
        <begin position="53"/>
        <end position="70"/>
    </location>
</feature>
<proteinExistence type="predicted"/>
<organism evidence="2 3">
    <name type="scientific">Streptomyces johnsoniae</name>
    <dbReference type="NCBI Taxonomy" id="3075532"/>
    <lineage>
        <taxon>Bacteria</taxon>
        <taxon>Bacillati</taxon>
        <taxon>Actinomycetota</taxon>
        <taxon>Actinomycetes</taxon>
        <taxon>Kitasatosporales</taxon>
        <taxon>Streptomycetaceae</taxon>
        <taxon>Streptomyces</taxon>
    </lineage>
</organism>
<dbReference type="RefSeq" id="WP_311620393.1">
    <property type="nucleotide sequence ID" value="NZ_JAVREV010000018.1"/>
</dbReference>
<keyword evidence="1" id="KW-0472">Membrane</keyword>
<feature type="transmembrane region" description="Helical" evidence="1">
    <location>
        <begin position="26"/>
        <end position="47"/>
    </location>
</feature>
<keyword evidence="1" id="KW-1133">Transmembrane helix</keyword>
<evidence type="ECO:0008006" key="4">
    <source>
        <dbReference type="Google" id="ProtNLM"/>
    </source>
</evidence>
<dbReference type="EMBL" id="JAVREV010000018">
    <property type="protein sequence ID" value="MDT0446234.1"/>
    <property type="molecule type" value="Genomic_DNA"/>
</dbReference>
<accession>A0ABU2SEE6</accession>
<name>A0ABU2SEE6_9ACTN</name>
<gene>
    <name evidence="2" type="ORF">RM779_27105</name>
</gene>
<protein>
    <recommendedName>
        <fullName evidence="4">DUF304 domain-containing protein</fullName>
    </recommendedName>
</protein>
<reference evidence="3" key="1">
    <citation type="submission" date="2023-07" db="EMBL/GenBank/DDBJ databases">
        <title>30 novel species of actinomycetes from the DSMZ collection.</title>
        <authorList>
            <person name="Nouioui I."/>
        </authorList>
    </citation>
    <scope>NUCLEOTIDE SEQUENCE [LARGE SCALE GENOMIC DNA]</scope>
    <source>
        <strain evidence="3">DSM 41886</strain>
    </source>
</reference>